<dbReference type="SUPFAM" id="SSF53254">
    <property type="entry name" value="Phosphoglycerate mutase-like"/>
    <property type="match status" value="1"/>
</dbReference>
<dbReference type="EMBL" id="VXIV02000533">
    <property type="protein sequence ID" value="KAF6037657.1"/>
    <property type="molecule type" value="Genomic_DNA"/>
</dbReference>
<evidence type="ECO:0000256" key="1">
    <source>
        <dbReference type="ARBA" id="ARBA00005375"/>
    </source>
</evidence>
<reference evidence="3" key="1">
    <citation type="submission" date="2020-06" db="EMBL/GenBank/DDBJ databases">
        <title>Draft genome of Bugula neritina, a colonial animal packing powerful symbionts and potential medicines.</title>
        <authorList>
            <person name="Rayko M."/>
        </authorList>
    </citation>
    <scope>NUCLEOTIDE SEQUENCE [LARGE SCALE GENOMIC DNA]</scope>
    <source>
        <strain evidence="3">Kwan_BN1</strain>
    </source>
</reference>
<comment type="similarity">
    <text evidence="1">Belongs to the histidine acid phosphatase family.</text>
</comment>
<dbReference type="InterPro" id="IPR000560">
    <property type="entry name" value="His_Pase_clade-2"/>
</dbReference>
<proteinExistence type="inferred from homology"/>
<gene>
    <name evidence="3" type="ORF">EB796_004019</name>
</gene>
<organism evidence="3 4">
    <name type="scientific">Bugula neritina</name>
    <name type="common">Brown bryozoan</name>
    <name type="synonym">Sertularia neritina</name>
    <dbReference type="NCBI Taxonomy" id="10212"/>
    <lineage>
        <taxon>Eukaryota</taxon>
        <taxon>Metazoa</taxon>
        <taxon>Spiralia</taxon>
        <taxon>Lophotrochozoa</taxon>
        <taxon>Bryozoa</taxon>
        <taxon>Gymnolaemata</taxon>
        <taxon>Cheilostomatida</taxon>
        <taxon>Flustrina</taxon>
        <taxon>Buguloidea</taxon>
        <taxon>Bugulidae</taxon>
        <taxon>Bugula</taxon>
    </lineage>
</organism>
<sequence length="559" mass="62841">MRLIVKSTTCLIVGQCLTLSHINSQNENKTKSNANELQLEAHSDSDCNDYAISLRSKNYDYVTETACNSSYFNLYQSHGDNDTSHHAIFNCKVVCSLLSNRLQGLYEKAKKRLSSSILALGLDVGTCGSAPMPFESSTEGYTLIQSQVVFRHGARTPIRLTPGIKEASYDRRSFQAILPHTDFDFDIVDLEDNPAVGFDKSPVNKRYESTLLKGGMLGGQLTSVGMTHCYNLGLDLRRRYIHKHKLLQNEFNAEDVYLRSTFIKRTLESLQGVVAGMFSAEHLRGLNTKPKFHIEYYTEESIYPNIGCCQCLKDICSHGVAHLNDTSSERAKLMAKLNQWVDFPEDHGWNIINVQDNIFTREAHGLPLPREFEHLYDGILRQAQLDFIQCITGTPSDRPMGLKLAVGPFNHTVLSRMDEALKGSTKVPKLCLYSSHDTMIMPLLLSLGCFDGNWPTYASSIAYELWKDNSSNKHFVKILFNQKELKVAGKPNVLLPYEEFREIVKPFTVDPGNFKYLCENARAGMDVPRIEYSTHGEGSKLDISEEDTEAKAGDTPVGM</sequence>
<dbReference type="Gene3D" id="3.40.50.1240">
    <property type="entry name" value="Phosphoglycerate mutase-like"/>
    <property type="match status" value="1"/>
</dbReference>
<evidence type="ECO:0000256" key="2">
    <source>
        <dbReference type="SAM" id="MobiDB-lite"/>
    </source>
</evidence>
<dbReference type="PROSITE" id="PS00778">
    <property type="entry name" value="HIS_ACID_PHOSPHAT_2"/>
    <property type="match status" value="1"/>
</dbReference>
<dbReference type="PANTHER" id="PTHR11567:SF202">
    <property type="entry name" value="LYSOPHOSPHATIDIC ACID PHOSPHATASE TYPE 6"/>
    <property type="match status" value="1"/>
</dbReference>
<dbReference type="InterPro" id="IPR029033">
    <property type="entry name" value="His_PPase_superfam"/>
</dbReference>
<dbReference type="CDD" id="cd07061">
    <property type="entry name" value="HP_HAP_like"/>
    <property type="match status" value="1"/>
</dbReference>
<dbReference type="AlphaFoldDB" id="A0A7J7KHD4"/>
<accession>A0A7J7KHD4</accession>
<dbReference type="InterPro" id="IPR050645">
    <property type="entry name" value="Histidine_acid_phosphatase"/>
</dbReference>
<dbReference type="OrthoDB" id="10257284at2759"/>
<dbReference type="PANTHER" id="PTHR11567">
    <property type="entry name" value="ACID PHOSPHATASE-RELATED"/>
    <property type="match status" value="1"/>
</dbReference>
<evidence type="ECO:0000313" key="4">
    <source>
        <dbReference type="Proteomes" id="UP000593567"/>
    </source>
</evidence>
<feature type="region of interest" description="Disordered" evidence="2">
    <location>
        <begin position="536"/>
        <end position="559"/>
    </location>
</feature>
<dbReference type="Pfam" id="PF00328">
    <property type="entry name" value="His_Phos_2"/>
    <property type="match status" value="1"/>
</dbReference>
<dbReference type="InterPro" id="IPR033379">
    <property type="entry name" value="Acid_Pase_AS"/>
</dbReference>
<evidence type="ECO:0000313" key="3">
    <source>
        <dbReference type="EMBL" id="KAF6037657.1"/>
    </source>
</evidence>
<keyword evidence="4" id="KW-1185">Reference proteome</keyword>
<comment type="caution">
    <text evidence="3">The sequence shown here is derived from an EMBL/GenBank/DDBJ whole genome shotgun (WGS) entry which is preliminary data.</text>
</comment>
<protein>
    <submittedName>
        <fullName evidence="3">ACP6</fullName>
    </submittedName>
</protein>
<name>A0A7J7KHD4_BUGNE</name>
<dbReference type="GO" id="GO:0016791">
    <property type="term" value="F:phosphatase activity"/>
    <property type="evidence" value="ECO:0007669"/>
    <property type="project" value="TreeGrafter"/>
</dbReference>
<dbReference type="Proteomes" id="UP000593567">
    <property type="component" value="Unassembled WGS sequence"/>
</dbReference>